<dbReference type="EMBL" id="AJWY01003541">
    <property type="protein sequence ID" value="EKC75050.1"/>
    <property type="molecule type" value="Genomic_DNA"/>
</dbReference>
<keyword evidence="1" id="KW-1133">Transmembrane helix</keyword>
<comment type="caution">
    <text evidence="2">The sequence shown here is derived from an EMBL/GenBank/DDBJ whole genome shotgun (WGS) entry which is preliminary data.</text>
</comment>
<sequence length="51" mass="5322">GITPQLGVLSQLILIVLMYLGRVGGLTLIYAAVSNKNQSGAKLPLEKITVG</sequence>
<keyword evidence="1" id="KW-0812">Transmembrane</keyword>
<organism evidence="2">
    <name type="scientific">human gut metagenome</name>
    <dbReference type="NCBI Taxonomy" id="408170"/>
    <lineage>
        <taxon>unclassified sequences</taxon>
        <taxon>metagenomes</taxon>
        <taxon>organismal metagenomes</taxon>
    </lineage>
</organism>
<reference evidence="2" key="1">
    <citation type="journal article" date="2013" name="Environ. Microbiol.">
        <title>Microbiota from the distal guts of lean and obese adolescents exhibit partial functional redundancy besides clear differences in community structure.</title>
        <authorList>
            <person name="Ferrer M."/>
            <person name="Ruiz A."/>
            <person name="Lanza F."/>
            <person name="Haange S.B."/>
            <person name="Oberbach A."/>
            <person name="Till H."/>
            <person name="Bargiela R."/>
            <person name="Campoy C."/>
            <person name="Segura M.T."/>
            <person name="Richter M."/>
            <person name="von Bergen M."/>
            <person name="Seifert J."/>
            <person name="Suarez A."/>
        </authorList>
    </citation>
    <scope>NUCLEOTIDE SEQUENCE</scope>
</reference>
<feature type="non-terminal residue" evidence="2">
    <location>
        <position position="1"/>
    </location>
</feature>
<feature type="transmembrane region" description="Helical" evidence="1">
    <location>
        <begin position="12"/>
        <end position="33"/>
    </location>
</feature>
<protein>
    <submittedName>
        <fullName evidence="2">Trk-type K+ transport system, membrane component</fullName>
    </submittedName>
</protein>
<gene>
    <name evidence="2" type="ORF">LEA_05429</name>
</gene>
<keyword evidence="1" id="KW-0472">Membrane</keyword>
<accession>K1U9Y7</accession>
<evidence type="ECO:0000256" key="1">
    <source>
        <dbReference type="SAM" id="Phobius"/>
    </source>
</evidence>
<dbReference type="AlphaFoldDB" id="K1U9Y7"/>
<name>K1U9Y7_9ZZZZ</name>
<proteinExistence type="predicted"/>
<evidence type="ECO:0000313" key="2">
    <source>
        <dbReference type="EMBL" id="EKC75050.1"/>
    </source>
</evidence>